<reference evidence="2" key="3">
    <citation type="submission" date="2018-07" db="EMBL/GenBank/DDBJ databases">
        <authorList>
            <person name="Quirk P.G."/>
            <person name="Krulwich T.A."/>
        </authorList>
    </citation>
    <scope>NUCLEOTIDE SEQUENCE</scope>
    <source>
        <strain evidence="2">CCRI-19302</strain>
    </source>
</reference>
<evidence type="ECO:0000313" key="4">
    <source>
        <dbReference type="Proteomes" id="UP000247523"/>
    </source>
</evidence>
<evidence type="ECO:0000313" key="3">
    <source>
        <dbReference type="Proteomes" id="UP000216411"/>
    </source>
</evidence>
<name>A0A318EYQ2_9FIRM</name>
<proteinExistence type="predicted"/>
<sequence>MANYRPKVALISTVSAVNGGTVLKNLSTSTWGLVLVQGTALFSQSILASGAVDVWENTNTVTTKSADRHTFTNAAGQYGITCKSGVRILLKFYDN</sequence>
<dbReference type="OrthoDB" id="1911238at2"/>
<dbReference type="EMBL" id="NOKA02000008">
    <property type="protein sequence ID" value="RDY31898.1"/>
    <property type="molecule type" value="Genomic_DNA"/>
</dbReference>
<dbReference type="RefSeq" id="WP_110290437.1">
    <property type="nucleotide sequence ID" value="NZ_NOKA02000008.1"/>
</dbReference>
<gene>
    <name evidence="1" type="ORF">C8E03_10251</name>
    <name evidence="2" type="ORF">CG710_007060</name>
</gene>
<dbReference type="Proteomes" id="UP000247523">
    <property type="component" value="Unassembled WGS sequence"/>
</dbReference>
<keyword evidence="3" id="KW-1185">Reference proteome</keyword>
<accession>A0A318EYQ2</accession>
<evidence type="ECO:0000313" key="1">
    <source>
        <dbReference type="EMBL" id="PXV93284.1"/>
    </source>
</evidence>
<evidence type="ECO:0000313" key="2">
    <source>
        <dbReference type="EMBL" id="RDY31898.1"/>
    </source>
</evidence>
<comment type="caution">
    <text evidence="1">The sequence shown here is derived from an EMBL/GenBank/DDBJ whole genome shotgun (WGS) entry which is preliminary data.</text>
</comment>
<dbReference type="EMBL" id="QICS01000002">
    <property type="protein sequence ID" value="PXV93284.1"/>
    <property type="molecule type" value="Genomic_DNA"/>
</dbReference>
<reference evidence="1 4" key="2">
    <citation type="submission" date="2018-05" db="EMBL/GenBank/DDBJ databases">
        <title>Genomic Encyclopedia of Type Strains, Phase IV (KMG-IV): sequencing the most valuable type-strain genomes for metagenomic binning, comparative biology and taxonomic classification.</title>
        <authorList>
            <person name="Goeker M."/>
        </authorList>
    </citation>
    <scope>NUCLEOTIDE SEQUENCE [LARGE SCALE GENOMIC DNA]</scope>
    <source>
        <strain evidence="1 4">DSM 28816</strain>
    </source>
</reference>
<dbReference type="AlphaFoldDB" id="A0A318EYQ2"/>
<reference evidence="2 3" key="1">
    <citation type="journal article" date="2017" name="Genome Announc.">
        <title>Draft Genome Sequence of a Sporulating and Motile Strain of Lachnotalea glycerini Isolated from Water in Quebec City, Canada.</title>
        <authorList>
            <person name="Maheux A.F."/>
            <person name="Boudreau D.K."/>
            <person name="Berube E."/>
            <person name="Boissinot M."/>
            <person name="Raymond F."/>
            <person name="Brodeur S."/>
            <person name="Corbeil J."/>
            <person name="Isabel S."/>
            <person name="Omar R.F."/>
            <person name="Bergeron M.G."/>
        </authorList>
    </citation>
    <scope>NUCLEOTIDE SEQUENCE [LARGE SCALE GENOMIC DNA]</scope>
    <source>
        <strain evidence="2 3">CCRI-19302</strain>
    </source>
</reference>
<organism evidence="1 4">
    <name type="scientific">Lachnotalea glycerini</name>
    <dbReference type="NCBI Taxonomy" id="1763509"/>
    <lineage>
        <taxon>Bacteria</taxon>
        <taxon>Bacillati</taxon>
        <taxon>Bacillota</taxon>
        <taxon>Clostridia</taxon>
        <taxon>Lachnospirales</taxon>
        <taxon>Lachnospiraceae</taxon>
        <taxon>Lachnotalea</taxon>
    </lineage>
</organism>
<protein>
    <submittedName>
        <fullName evidence="1">Uncharacterized protein</fullName>
    </submittedName>
</protein>
<dbReference type="Proteomes" id="UP000216411">
    <property type="component" value="Unassembled WGS sequence"/>
</dbReference>